<accession>A0A022R743</accession>
<evidence type="ECO:0000313" key="2">
    <source>
        <dbReference type="EMBL" id="EYU34690.1"/>
    </source>
</evidence>
<evidence type="ECO:0000256" key="1">
    <source>
        <dbReference type="SAM" id="MobiDB-lite"/>
    </source>
</evidence>
<protein>
    <submittedName>
        <fullName evidence="2">Uncharacterized protein</fullName>
    </submittedName>
</protein>
<gene>
    <name evidence="2" type="ORF">MIMGU_mgv1a0002562mg</name>
</gene>
<sequence>MKRLRDDAYVNPQTKRPFGPSSRGES</sequence>
<feature type="region of interest" description="Disordered" evidence="1">
    <location>
        <begin position="1"/>
        <end position="26"/>
    </location>
</feature>
<evidence type="ECO:0000313" key="3">
    <source>
        <dbReference type="Proteomes" id="UP000030748"/>
    </source>
</evidence>
<dbReference type="Proteomes" id="UP000030748">
    <property type="component" value="Unassembled WGS sequence"/>
</dbReference>
<dbReference type="EMBL" id="KI630674">
    <property type="protein sequence ID" value="EYU34690.1"/>
    <property type="molecule type" value="Genomic_DNA"/>
</dbReference>
<keyword evidence="3" id="KW-1185">Reference proteome</keyword>
<name>A0A022R743_ERYGU</name>
<reference evidence="2 3" key="1">
    <citation type="journal article" date="2013" name="Proc. Natl. Acad. Sci. U.S.A.">
        <title>Fine-scale variation in meiotic recombination in Mimulus inferred from population shotgun sequencing.</title>
        <authorList>
            <person name="Hellsten U."/>
            <person name="Wright K.M."/>
            <person name="Jenkins J."/>
            <person name="Shu S."/>
            <person name="Yuan Y."/>
            <person name="Wessler S.R."/>
            <person name="Schmutz J."/>
            <person name="Willis J.H."/>
            <person name="Rokhsar D.S."/>
        </authorList>
    </citation>
    <scope>NUCLEOTIDE SEQUENCE [LARGE SCALE GENOMIC DNA]</scope>
    <source>
        <strain evidence="3">cv. DUN x IM62</strain>
    </source>
</reference>
<proteinExistence type="predicted"/>
<organism evidence="2 3">
    <name type="scientific">Erythranthe guttata</name>
    <name type="common">Yellow monkey flower</name>
    <name type="synonym">Mimulus guttatus</name>
    <dbReference type="NCBI Taxonomy" id="4155"/>
    <lineage>
        <taxon>Eukaryota</taxon>
        <taxon>Viridiplantae</taxon>
        <taxon>Streptophyta</taxon>
        <taxon>Embryophyta</taxon>
        <taxon>Tracheophyta</taxon>
        <taxon>Spermatophyta</taxon>
        <taxon>Magnoliopsida</taxon>
        <taxon>eudicotyledons</taxon>
        <taxon>Gunneridae</taxon>
        <taxon>Pentapetalae</taxon>
        <taxon>asterids</taxon>
        <taxon>lamiids</taxon>
        <taxon>Lamiales</taxon>
        <taxon>Phrymaceae</taxon>
        <taxon>Erythranthe</taxon>
    </lineage>
</organism>
<feature type="non-terminal residue" evidence="2">
    <location>
        <position position="26"/>
    </location>
</feature>
<dbReference type="AlphaFoldDB" id="A0A022R743"/>